<evidence type="ECO:0000256" key="6">
    <source>
        <dbReference type="ARBA" id="ARBA00023125"/>
    </source>
</evidence>
<evidence type="ECO:0000256" key="4">
    <source>
        <dbReference type="ARBA" id="ARBA00022801"/>
    </source>
</evidence>
<dbReference type="InterPro" id="IPR003738">
    <property type="entry name" value="SRAP"/>
</dbReference>
<reference evidence="9 10" key="1">
    <citation type="submission" date="2023-07" db="EMBL/GenBank/DDBJ databases">
        <title>Paenibacillus sp. JX-17 nov. isolated from soil.</title>
        <authorList>
            <person name="Wan Y."/>
            <person name="Liu B."/>
        </authorList>
    </citation>
    <scope>NUCLEOTIDE SEQUENCE [LARGE SCALE GENOMIC DNA]</scope>
    <source>
        <strain evidence="9 10">JX-17</strain>
    </source>
</reference>
<dbReference type="InterPro" id="IPR036590">
    <property type="entry name" value="SRAP-like"/>
</dbReference>
<evidence type="ECO:0000256" key="5">
    <source>
        <dbReference type="ARBA" id="ARBA00023124"/>
    </source>
</evidence>
<protein>
    <recommendedName>
        <fullName evidence="8">Abasic site processing protein</fullName>
        <ecNumber evidence="8">3.4.-.-</ecNumber>
    </recommendedName>
</protein>
<dbReference type="Proteomes" id="UP001240171">
    <property type="component" value="Unassembled WGS sequence"/>
</dbReference>
<keyword evidence="2 8" id="KW-0645">Protease</keyword>
<dbReference type="EMBL" id="JAUQTB010000002">
    <property type="protein sequence ID" value="MDO7905683.1"/>
    <property type="molecule type" value="Genomic_DNA"/>
</dbReference>
<organism evidence="9 10">
    <name type="scientific">Paenibacillus lacisoli</name>
    <dbReference type="NCBI Taxonomy" id="3064525"/>
    <lineage>
        <taxon>Bacteria</taxon>
        <taxon>Bacillati</taxon>
        <taxon>Bacillota</taxon>
        <taxon>Bacilli</taxon>
        <taxon>Bacillales</taxon>
        <taxon>Paenibacillaceae</taxon>
        <taxon>Paenibacillus</taxon>
    </lineage>
</organism>
<name>A0ABT9CDK3_9BACL</name>
<dbReference type="RefSeq" id="WP_305022888.1">
    <property type="nucleotide sequence ID" value="NZ_JAUQTB010000002.1"/>
</dbReference>
<keyword evidence="5" id="KW-0190">Covalent protein-DNA linkage</keyword>
<evidence type="ECO:0000256" key="8">
    <source>
        <dbReference type="RuleBase" id="RU364100"/>
    </source>
</evidence>
<comment type="similarity">
    <text evidence="1 8">Belongs to the SOS response-associated peptidase family.</text>
</comment>
<dbReference type="Pfam" id="PF02586">
    <property type="entry name" value="SRAP"/>
    <property type="match status" value="1"/>
</dbReference>
<evidence type="ECO:0000256" key="7">
    <source>
        <dbReference type="ARBA" id="ARBA00023239"/>
    </source>
</evidence>
<evidence type="ECO:0000256" key="3">
    <source>
        <dbReference type="ARBA" id="ARBA00022763"/>
    </source>
</evidence>
<dbReference type="SUPFAM" id="SSF143081">
    <property type="entry name" value="BB1717-like"/>
    <property type="match status" value="1"/>
</dbReference>
<dbReference type="EC" id="3.4.-.-" evidence="8"/>
<evidence type="ECO:0000313" key="10">
    <source>
        <dbReference type="Proteomes" id="UP001240171"/>
    </source>
</evidence>
<dbReference type="Gene3D" id="3.90.1680.10">
    <property type="entry name" value="SOS response associated peptidase-like"/>
    <property type="match status" value="1"/>
</dbReference>
<accession>A0ABT9CDK3</accession>
<proteinExistence type="inferred from homology"/>
<keyword evidence="4 8" id="KW-0378">Hydrolase</keyword>
<dbReference type="PANTHER" id="PTHR13604:SF0">
    <property type="entry name" value="ABASIC SITE PROCESSING PROTEIN HMCES"/>
    <property type="match status" value="1"/>
</dbReference>
<keyword evidence="6" id="KW-0238">DNA-binding</keyword>
<evidence type="ECO:0000256" key="1">
    <source>
        <dbReference type="ARBA" id="ARBA00008136"/>
    </source>
</evidence>
<keyword evidence="7" id="KW-0456">Lyase</keyword>
<gene>
    <name evidence="9" type="ORF">Q5741_04560</name>
</gene>
<sequence length="222" mass="26438">MCNRYSLSADLDDIRKEFGIRRSMYYYKTRYNMSPTQHIPMIMHQEGERVLDEFRWGFVPYWGKDCVHADLQTVHRNPTYRKMVETRRCIIPCDGLYYRRWQGKRSYMTRAVRPDGGMFAIAGLYEVWYDSRKEPMRTCTMLMAPANPVIAEFNTRMPAILQGRELEQWLNPAVDSLEELLPLLRSDEQPMRLYPVTPLVENDSHDHEECVQEMDLKQAWVK</sequence>
<keyword evidence="3" id="KW-0227">DNA damage</keyword>
<evidence type="ECO:0000256" key="2">
    <source>
        <dbReference type="ARBA" id="ARBA00022670"/>
    </source>
</evidence>
<evidence type="ECO:0000313" key="9">
    <source>
        <dbReference type="EMBL" id="MDO7905683.1"/>
    </source>
</evidence>
<keyword evidence="10" id="KW-1185">Reference proteome</keyword>
<comment type="caution">
    <text evidence="9">The sequence shown here is derived from an EMBL/GenBank/DDBJ whole genome shotgun (WGS) entry which is preliminary data.</text>
</comment>
<dbReference type="PANTHER" id="PTHR13604">
    <property type="entry name" value="DC12-RELATED"/>
    <property type="match status" value="1"/>
</dbReference>